<name>A0A5A7N7Z4_9PROT</name>
<organism evidence="2 3">
    <name type="scientific">Iodidimonas nitroreducens</name>
    <dbReference type="NCBI Taxonomy" id="1236968"/>
    <lineage>
        <taxon>Bacteria</taxon>
        <taxon>Pseudomonadati</taxon>
        <taxon>Pseudomonadota</taxon>
        <taxon>Alphaproteobacteria</taxon>
        <taxon>Iodidimonadales</taxon>
        <taxon>Iodidimonadaceae</taxon>
        <taxon>Iodidimonas</taxon>
    </lineage>
</organism>
<accession>A0A5A7N7Z4</accession>
<comment type="caution">
    <text evidence="2">The sequence shown here is derived from an EMBL/GenBank/DDBJ whole genome shotgun (WGS) entry which is preliminary data.</text>
</comment>
<reference evidence="2 3" key="1">
    <citation type="submission" date="2019-09" db="EMBL/GenBank/DDBJ databases">
        <title>NBRP : Genome information of microbial organism related human and environment.</title>
        <authorList>
            <person name="Hattori M."/>
            <person name="Oshima K."/>
            <person name="Inaba H."/>
            <person name="Suda W."/>
            <person name="Sakamoto M."/>
            <person name="Iino T."/>
            <person name="Kitahara M."/>
            <person name="Oshida Y."/>
            <person name="Iida T."/>
            <person name="Kudo T."/>
            <person name="Itoh T."/>
            <person name="Ohkuma M."/>
        </authorList>
    </citation>
    <scope>NUCLEOTIDE SEQUENCE [LARGE SCALE GENOMIC DNA]</scope>
    <source>
        <strain evidence="2 3">Q-1</strain>
    </source>
</reference>
<proteinExistence type="predicted"/>
<evidence type="ECO:0000313" key="2">
    <source>
        <dbReference type="EMBL" id="GER03874.1"/>
    </source>
</evidence>
<gene>
    <name evidence="2" type="ORF">JCM17846_15560</name>
</gene>
<dbReference type="RefSeq" id="WP_150006977.1">
    <property type="nucleotide sequence ID" value="NZ_BKCN01000006.1"/>
</dbReference>
<dbReference type="AlphaFoldDB" id="A0A5A7N7Z4"/>
<dbReference type="InterPro" id="IPR007296">
    <property type="entry name" value="DUF403"/>
</dbReference>
<dbReference type="Proteomes" id="UP000324996">
    <property type="component" value="Unassembled WGS sequence"/>
</dbReference>
<protein>
    <recommendedName>
        <fullName evidence="1">DUF403 domain-containing protein</fullName>
    </recommendedName>
</protein>
<dbReference type="PANTHER" id="PTHR34595">
    <property type="entry name" value="BLR5612 PROTEIN"/>
    <property type="match status" value="1"/>
</dbReference>
<dbReference type="EMBL" id="BKCN01000006">
    <property type="protein sequence ID" value="GER03874.1"/>
    <property type="molecule type" value="Genomic_DNA"/>
</dbReference>
<evidence type="ECO:0000259" key="1">
    <source>
        <dbReference type="Pfam" id="PF04168"/>
    </source>
</evidence>
<dbReference type="Pfam" id="PF04168">
    <property type="entry name" value="Alpha-E"/>
    <property type="match status" value="1"/>
</dbReference>
<sequence>MHKLLARHAEEIFWMSRQVERMNNIARILDVQESFGHQKDGTHNWLSVLKIYADDERFLAQDLKPTAENVLYFYILDGDNPTSIYANLKMARQNARALRPQISTEMWFHLNTFYNSMRGMKRRDISEERLNLVCARIKEACQTFSGITAETLYKDDSWYFSKIGMNLERADQTSRLLDAKYEALQMGDADMGSASDMSQWNALLRSAAGFHAYRRVHSKGFSAESAAGFLLFDERFPRSVSASISEACLALKDLHESFGSDQKRTALDAMKAFQSHVRQSAIKDVIASGMHDYLDDLQKHLIDITSLLEEEFFAP</sequence>
<dbReference type="InterPro" id="IPR051680">
    <property type="entry name" value="ATP-dep_Glu-Cys_Ligase-2"/>
</dbReference>
<keyword evidence="3" id="KW-1185">Reference proteome</keyword>
<evidence type="ECO:0000313" key="3">
    <source>
        <dbReference type="Proteomes" id="UP000324996"/>
    </source>
</evidence>
<feature type="domain" description="DUF403" evidence="1">
    <location>
        <begin position="4"/>
        <end position="313"/>
    </location>
</feature>
<dbReference type="PANTHER" id="PTHR34595:SF7">
    <property type="entry name" value="SLL1039 PROTEIN"/>
    <property type="match status" value="1"/>
</dbReference>